<reference evidence="5" key="1">
    <citation type="submission" date="2022-07" db="EMBL/GenBank/DDBJ databases">
        <title>Phylogenomic reconstructions and comparative analyses of Kickxellomycotina fungi.</title>
        <authorList>
            <person name="Reynolds N.K."/>
            <person name="Stajich J.E."/>
            <person name="Barry K."/>
            <person name="Grigoriev I.V."/>
            <person name="Crous P."/>
            <person name="Smith M.E."/>
        </authorList>
    </citation>
    <scope>NUCLEOTIDE SEQUENCE</scope>
    <source>
        <strain evidence="5">NRRL 1565</strain>
    </source>
</reference>
<feature type="region of interest" description="Disordered" evidence="4">
    <location>
        <begin position="1"/>
        <end position="52"/>
    </location>
</feature>
<feature type="repeat" description="WD" evidence="3">
    <location>
        <begin position="347"/>
        <end position="366"/>
    </location>
</feature>
<evidence type="ECO:0000313" key="5">
    <source>
        <dbReference type="EMBL" id="KAJ2806091.1"/>
    </source>
</evidence>
<comment type="caution">
    <text evidence="5">The sequence shown here is derived from an EMBL/GenBank/DDBJ whole genome shotgun (WGS) entry which is preliminary data.</text>
</comment>
<dbReference type="EMBL" id="JANBUO010000227">
    <property type="protein sequence ID" value="KAJ2806091.1"/>
    <property type="molecule type" value="Genomic_DNA"/>
</dbReference>
<evidence type="ECO:0000256" key="3">
    <source>
        <dbReference type="PROSITE-ProRule" id="PRU00221"/>
    </source>
</evidence>
<evidence type="ECO:0008006" key="7">
    <source>
        <dbReference type="Google" id="ProtNLM"/>
    </source>
</evidence>
<proteinExistence type="predicted"/>
<dbReference type="InterPro" id="IPR052254">
    <property type="entry name" value="CUL4-DDB1_E3_ligase_receptor"/>
</dbReference>
<gene>
    <name evidence="5" type="ORF">H4R20_001825</name>
</gene>
<dbReference type="Gene3D" id="2.130.10.10">
    <property type="entry name" value="YVTN repeat-like/Quinoprotein amine dehydrogenase"/>
    <property type="match status" value="1"/>
</dbReference>
<evidence type="ECO:0000256" key="4">
    <source>
        <dbReference type="SAM" id="MobiDB-lite"/>
    </source>
</evidence>
<keyword evidence="6" id="KW-1185">Reference proteome</keyword>
<sequence>MRHNNKRPRKRPRGPSHIEAPNVASSASRQPRHTRARIESEERPSVPRAIPGFVWDPEKRRYFPVTNRAANGREQQQKQRQHEHLEKIVAAQKRSQQEQQLESVPLLLRRRSAYLPPTATPSAVRTGGNRDRLLYASLTRTSHPIASSNMHSVVTALETFRDHLSQRYMVAGYRSGVLKLMRLDSDDNVVWSQVLTAAGEIISIHHVDQGTFCYASMGDGQSEGTLTLVCCNSGTGEVIERFNTCVLAASRPPELTPLRTTLGMHSGLSVVDMDLGATERIFNMHTKSDILSTVFIEGENVGLGGGRDGHIRLFDVRVDSTRHNRRRGLFAGDGCMHSSAIHGLGSDGWMLASASMDGQVRAWDLRMVGGGQGPSVTCVHDLASSSELPAACRLGFDVGHGVVAAAGSDSQVRLWSLCSGRLLRKLPLPASEGSCMALSLEGNAIGPPSVYLGQSDSVASFRCLRSSMHQDV</sequence>
<evidence type="ECO:0000256" key="1">
    <source>
        <dbReference type="ARBA" id="ARBA00022574"/>
    </source>
</evidence>
<dbReference type="Proteomes" id="UP001140094">
    <property type="component" value="Unassembled WGS sequence"/>
</dbReference>
<evidence type="ECO:0000313" key="6">
    <source>
        <dbReference type="Proteomes" id="UP001140094"/>
    </source>
</evidence>
<keyword evidence="2" id="KW-0677">Repeat</keyword>
<protein>
    <recommendedName>
        <fullName evidence="7">WD40 repeat-like protein</fullName>
    </recommendedName>
</protein>
<dbReference type="AlphaFoldDB" id="A0A9W8HWC8"/>
<dbReference type="PANTHER" id="PTHR44472:SF1">
    <property type="entry name" value="DDB1 AND CUL4 ASSOCIATED FACTOR 4"/>
    <property type="match status" value="1"/>
</dbReference>
<keyword evidence="1 3" id="KW-0853">WD repeat</keyword>
<feature type="compositionally biased region" description="Basic and acidic residues" evidence="4">
    <location>
        <begin position="36"/>
        <end position="45"/>
    </location>
</feature>
<feature type="compositionally biased region" description="Basic residues" evidence="4">
    <location>
        <begin position="1"/>
        <end position="14"/>
    </location>
</feature>
<dbReference type="InterPro" id="IPR015943">
    <property type="entry name" value="WD40/YVTN_repeat-like_dom_sf"/>
</dbReference>
<dbReference type="InterPro" id="IPR011047">
    <property type="entry name" value="Quinoprotein_ADH-like_sf"/>
</dbReference>
<dbReference type="PANTHER" id="PTHR44472">
    <property type="entry name" value="DDB1- AND CUL4-ASSOCIATED FACTOR 4-RELATED"/>
    <property type="match status" value="1"/>
</dbReference>
<name>A0A9W8HWC8_9FUNG</name>
<evidence type="ECO:0000256" key="2">
    <source>
        <dbReference type="ARBA" id="ARBA00022737"/>
    </source>
</evidence>
<organism evidence="5 6">
    <name type="scientific">Coemansia guatemalensis</name>
    <dbReference type="NCBI Taxonomy" id="2761395"/>
    <lineage>
        <taxon>Eukaryota</taxon>
        <taxon>Fungi</taxon>
        <taxon>Fungi incertae sedis</taxon>
        <taxon>Zoopagomycota</taxon>
        <taxon>Kickxellomycotina</taxon>
        <taxon>Kickxellomycetes</taxon>
        <taxon>Kickxellales</taxon>
        <taxon>Kickxellaceae</taxon>
        <taxon>Coemansia</taxon>
    </lineage>
</organism>
<dbReference type="SMART" id="SM00320">
    <property type="entry name" value="WD40"/>
    <property type="match status" value="4"/>
</dbReference>
<dbReference type="PROSITE" id="PS50082">
    <property type="entry name" value="WD_REPEATS_2"/>
    <property type="match status" value="1"/>
</dbReference>
<dbReference type="OrthoDB" id="128867at2759"/>
<dbReference type="SUPFAM" id="SSF50998">
    <property type="entry name" value="Quinoprotein alcohol dehydrogenase-like"/>
    <property type="match status" value="1"/>
</dbReference>
<accession>A0A9W8HWC8</accession>
<dbReference type="InterPro" id="IPR001680">
    <property type="entry name" value="WD40_rpt"/>
</dbReference>